<dbReference type="SUPFAM" id="SSF51735">
    <property type="entry name" value="NAD(P)-binding Rossmann-fold domains"/>
    <property type="match status" value="1"/>
</dbReference>
<dbReference type="InterPro" id="IPR051538">
    <property type="entry name" value="Acyl-CoA_Synth/Transferase"/>
</dbReference>
<name>A0ABU5DUG3_9PROT</name>
<keyword evidence="3" id="KW-0547">Nucleotide-binding</keyword>
<dbReference type="Gene3D" id="3.40.630.30">
    <property type="match status" value="1"/>
</dbReference>
<dbReference type="RefSeq" id="WP_320499345.1">
    <property type="nucleotide sequence ID" value="NZ_JAXCLX010000001.1"/>
</dbReference>
<dbReference type="Pfam" id="PF13302">
    <property type="entry name" value="Acetyltransf_3"/>
    <property type="match status" value="1"/>
</dbReference>
<keyword evidence="7" id="KW-1185">Reference proteome</keyword>
<dbReference type="Gene3D" id="3.30.470.20">
    <property type="entry name" value="ATP-grasp fold, B domain"/>
    <property type="match status" value="1"/>
</dbReference>
<dbReference type="Proteomes" id="UP001271769">
    <property type="component" value="Unassembled WGS sequence"/>
</dbReference>
<evidence type="ECO:0000256" key="1">
    <source>
        <dbReference type="ARBA" id="ARBA00022532"/>
    </source>
</evidence>
<protein>
    <submittedName>
        <fullName evidence="6">Bifunctional acetate--CoA ligase family protein/GNAT family N-acetyltransferase</fullName>
    </submittedName>
</protein>
<dbReference type="Gene3D" id="3.30.1490.20">
    <property type="entry name" value="ATP-grasp fold, A domain"/>
    <property type="match status" value="1"/>
</dbReference>
<dbReference type="InterPro" id="IPR036291">
    <property type="entry name" value="NAD(P)-bd_dom_sf"/>
</dbReference>
<dbReference type="GO" id="GO:0016874">
    <property type="term" value="F:ligase activity"/>
    <property type="evidence" value="ECO:0007669"/>
    <property type="project" value="UniProtKB-KW"/>
</dbReference>
<keyword evidence="4" id="KW-0067">ATP-binding</keyword>
<dbReference type="SUPFAM" id="SSF56059">
    <property type="entry name" value="Glutathione synthetase ATP-binding domain-like"/>
    <property type="match status" value="1"/>
</dbReference>
<evidence type="ECO:0000256" key="4">
    <source>
        <dbReference type="ARBA" id="ARBA00022840"/>
    </source>
</evidence>
<dbReference type="SMART" id="SM00881">
    <property type="entry name" value="CoA_binding"/>
    <property type="match status" value="1"/>
</dbReference>
<dbReference type="Gene3D" id="3.40.50.720">
    <property type="entry name" value="NAD(P)-binding Rossmann-like Domain"/>
    <property type="match status" value="1"/>
</dbReference>
<keyword evidence="1" id="KW-0816">Tricarboxylic acid cycle</keyword>
<dbReference type="InterPro" id="IPR043938">
    <property type="entry name" value="Ligase_CoA_dom"/>
</dbReference>
<dbReference type="Pfam" id="PF13380">
    <property type="entry name" value="CoA_binding_2"/>
    <property type="match status" value="1"/>
</dbReference>
<dbReference type="InterPro" id="IPR000182">
    <property type="entry name" value="GNAT_dom"/>
</dbReference>
<dbReference type="PROSITE" id="PS51186">
    <property type="entry name" value="GNAT"/>
    <property type="match status" value="1"/>
</dbReference>
<dbReference type="EMBL" id="JAXCLX010000001">
    <property type="protein sequence ID" value="MDY0870974.1"/>
    <property type="molecule type" value="Genomic_DNA"/>
</dbReference>
<dbReference type="Pfam" id="PF19045">
    <property type="entry name" value="Ligase_CoA_2"/>
    <property type="match status" value="1"/>
</dbReference>
<sequence>MTIRNLDKLFRPQSLAIIGASDRAGAIGHVLARNALAEGFRGPVHFVNPKYPSVLTRPCVATIDALETAPDLAVIATPAATVPGIIRQLAARGTRGAIIISAGFGGEAGQALKREMQLAARPHLMRLVGPNCLGVIAPTIGLNVSFAHLSPKKGSIALLTQSGAILTSALDWAAARGIGFSHLVSMGEMLDVDLGDMLDYLASDGGTSAILIYAEAVTNARKFVSAARRAARLKPVIIIKAGRFGETASAVASHTGALAGSDAVYDAVFRRVGLLRVDDLAELFEAMETLALMGPAPGDRLTILTNGGGAGILAADALVRAGGRLAPLDATVLGRLDAVLPKGWSRGNPVDIIGDADPERYRVAMDILADDPHCDALLVLNSPTALTSSDEAADAVIAGLAGRKKPVLTSWIGDQTSRPARAKFAAAKIPSYTTPEQAIRAFGHMVAYRHSQMLLTETPPSLPGNFTPDRDIVRRMIDQALTKGRSFLTSPESLAVMNAYGINVVTDEIVATPQEARQQAEMMSGPLVLKLLSPDITHKSDIGGVVLGLTDGAAVEAAASAMLERVTILRPDARIEGFTLSPMIDRSASQELILGAVTDAQFGPVILFGQGGTSVEVTADRALALPPLNLKLARELIADTRVYRLLRGYRDRPAADLDGIALALVRVAQLMMDFAEIQELDINPLLANEHTVIALDARVRVVKNDAAPQRRLAIRPYPQELEEVIPDPDGGLLLLRPIRPEDEPGMIEAFEHLSSESVELRFFRVVTNPSHQMIAGLTQIDYDREMALVLTDADTPAGAVPPIYADVRLLMDPDRVEAEYAIIVRDDMAGRGFGSLMMERIIAYGRSINLARITGLVRMENASMLAICQRLGFTRRIDPDMPGLFHVTKELGGTGS</sequence>
<keyword evidence="2 6" id="KW-0436">Ligase</keyword>
<dbReference type="InterPro" id="IPR003781">
    <property type="entry name" value="CoA-bd"/>
</dbReference>
<proteinExistence type="predicted"/>
<dbReference type="InterPro" id="IPR032875">
    <property type="entry name" value="Succ_CoA_lig_flav_dom"/>
</dbReference>
<evidence type="ECO:0000259" key="5">
    <source>
        <dbReference type="PROSITE" id="PS51186"/>
    </source>
</evidence>
<evidence type="ECO:0000313" key="7">
    <source>
        <dbReference type="Proteomes" id="UP001271769"/>
    </source>
</evidence>
<feature type="domain" description="N-acetyltransferase" evidence="5">
    <location>
        <begin position="733"/>
        <end position="894"/>
    </location>
</feature>
<comment type="caution">
    <text evidence="6">The sequence shown here is derived from an EMBL/GenBank/DDBJ whole genome shotgun (WGS) entry which is preliminary data.</text>
</comment>
<dbReference type="Gene3D" id="3.40.50.261">
    <property type="entry name" value="Succinyl-CoA synthetase domains"/>
    <property type="match status" value="2"/>
</dbReference>
<dbReference type="Pfam" id="PF13607">
    <property type="entry name" value="Succ_CoA_lig"/>
    <property type="match status" value="1"/>
</dbReference>
<dbReference type="SUPFAM" id="SSF52210">
    <property type="entry name" value="Succinyl-CoA synthetase domains"/>
    <property type="match status" value="2"/>
</dbReference>
<accession>A0ABU5DUG3</accession>
<gene>
    <name evidence="6" type="ORF">SMD31_03535</name>
</gene>
<dbReference type="InterPro" id="IPR013815">
    <property type="entry name" value="ATP_grasp_subdomain_1"/>
</dbReference>
<dbReference type="Pfam" id="PF13549">
    <property type="entry name" value="ATP-grasp_5"/>
    <property type="match status" value="1"/>
</dbReference>
<evidence type="ECO:0000256" key="3">
    <source>
        <dbReference type="ARBA" id="ARBA00022741"/>
    </source>
</evidence>
<dbReference type="InterPro" id="IPR016102">
    <property type="entry name" value="Succinyl-CoA_synth-like"/>
</dbReference>
<evidence type="ECO:0000313" key="6">
    <source>
        <dbReference type="EMBL" id="MDY0870974.1"/>
    </source>
</evidence>
<dbReference type="InterPro" id="IPR016181">
    <property type="entry name" value="Acyl_CoA_acyltransferase"/>
</dbReference>
<dbReference type="SUPFAM" id="SSF55729">
    <property type="entry name" value="Acyl-CoA N-acyltransferases (Nat)"/>
    <property type="match status" value="1"/>
</dbReference>
<dbReference type="PANTHER" id="PTHR43334:SF1">
    <property type="entry name" value="3-HYDROXYPROPIONATE--COA LIGASE [ADP-FORMING]"/>
    <property type="match status" value="1"/>
</dbReference>
<evidence type="ECO:0000256" key="2">
    <source>
        <dbReference type="ARBA" id="ARBA00022598"/>
    </source>
</evidence>
<organism evidence="6 7">
    <name type="scientific">Dongia rigui</name>
    <dbReference type="NCBI Taxonomy" id="940149"/>
    <lineage>
        <taxon>Bacteria</taxon>
        <taxon>Pseudomonadati</taxon>
        <taxon>Pseudomonadota</taxon>
        <taxon>Alphaproteobacteria</taxon>
        <taxon>Rhodospirillales</taxon>
        <taxon>Dongiaceae</taxon>
        <taxon>Dongia</taxon>
    </lineage>
</organism>
<dbReference type="PANTHER" id="PTHR43334">
    <property type="entry name" value="ACETATE--COA LIGASE [ADP-FORMING]"/>
    <property type="match status" value="1"/>
</dbReference>
<reference evidence="6 7" key="1">
    <citation type="journal article" date="2013" name="Antonie Van Leeuwenhoek">
        <title>Dongia rigui sp. nov., isolated from freshwater of a large wetland in Korea.</title>
        <authorList>
            <person name="Baik K.S."/>
            <person name="Hwang Y.M."/>
            <person name="Choi J.S."/>
            <person name="Kwon J."/>
            <person name="Seong C.N."/>
        </authorList>
    </citation>
    <scope>NUCLEOTIDE SEQUENCE [LARGE SCALE GENOMIC DNA]</scope>
    <source>
        <strain evidence="6 7">04SU4-P</strain>
    </source>
</reference>